<dbReference type="GO" id="GO:0016020">
    <property type="term" value="C:membrane"/>
    <property type="evidence" value="ECO:0007669"/>
    <property type="project" value="InterPro"/>
</dbReference>
<keyword evidence="4" id="KW-1015">Disulfide bond</keyword>
<dbReference type="InterPro" id="IPR038081">
    <property type="entry name" value="CalX-like_sf"/>
</dbReference>
<dbReference type="InterPro" id="IPR013320">
    <property type="entry name" value="ConA-like_dom_sf"/>
</dbReference>
<evidence type="ECO:0000256" key="3">
    <source>
        <dbReference type="ARBA" id="ARBA00022837"/>
    </source>
</evidence>
<organism evidence="6 7">
    <name type="scientific">Oleispira antarctica RB-8</name>
    <dbReference type="NCBI Taxonomy" id="698738"/>
    <lineage>
        <taxon>Bacteria</taxon>
        <taxon>Pseudomonadati</taxon>
        <taxon>Pseudomonadota</taxon>
        <taxon>Gammaproteobacteria</taxon>
        <taxon>Oceanospirillales</taxon>
        <taxon>Oceanospirillaceae</taxon>
        <taxon>Oleispira</taxon>
    </lineage>
</organism>
<feature type="domain" description="C-type lectin" evidence="5">
    <location>
        <begin position="121"/>
        <end position="231"/>
    </location>
</feature>
<dbReference type="SUPFAM" id="SSF141072">
    <property type="entry name" value="CalX-like"/>
    <property type="match status" value="4"/>
</dbReference>
<dbReference type="InterPro" id="IPR016186">
    <property type="entry name" value="C-type_lectin-like/link_sf"/>
</dbReference>
<keyword evidence="3" id="KW-0106">Calcium</keyword>
<dbReference type="Pfam" id="PF00059">
    <property type="entry name" value="Lectin_C"/>
    <property type="match status" value="1"/>
</dbReference>
<dbReference type="InterPro" id="IPR016187">
    <property type="entry name" value="CTDL_fold"/>
</dbReference>
<dbReference type="GO" id="GO:0007154">
    <property type="term" value="P:cell communication"/>
    <property type="evidence" value="ECO:0007669"/>
    <property type="project" value="InterPro"/>
</dbReference>
<gene>
    <name evidence="6" type="ORF">OLEAN_C23720</name>
</gene>
<dbReference type="Gene3D" id="3.10.100.10">
    <property type="entry name" value="Mannose-Binding Protein A, subunit A"/>
    <property type="match status" value="2"/>
</dbReference>
<dbReference type="PROSITE" id="PS50041">
    <property type="entry name" value="C_TYPE_LECTIN_2"/>
    <property type="match status" value="2"/>
</dbReference>
<keyword evidence="2" id="KW-0677">Repeat</keyword>
<dbReference type="Pfam" id="PF03160">
    <property type="entry name" value="Calx-beta"/>
    <property type="match status" value="3"/>
</dbReference>
<reference evidence="6 7" key="1">
    <citation type="journal article" date="2013" name="Nat. Commun.">
        <title>Genome sequence and functional genomic analysis of the oil-degrading bacterium Oleispira antarctica.</title>
        <authorList>
            <person name="Kube M."/>
            <person name="Chernikova T.N."/>
            <person name="Al-Ramahi Y."/>
            <person name="Beloqui A."/>
            <person name="Lopez-Cortez N."/>
            <person name="Guazzaroni M.E."/>
            <person name="Heipieper H.J."/>
            <person name="Klages S."/>
            <person name="Kotsyurbenko O.R."/>
            <person name="Langer I."/>
            <person name="Nechitaylo T.Y."/>
            <person name="Lunsdorf H."/>
            <person name="Fernandez M."/>
            <person name="Juarez S."/>
            <person name="Ciordia S."/>
            <person name="Singer A."/>
            <person name="Kagan O."/>
            <person name="Egorova O."/>
            <person name="Petit P.A."/>
            <person name="Stogios P."/>
            <person name="Kim Y."/>
            <person name="Tchigvintsev A."/>
            <person name="Flick R."/>
            <person name="Denaro R."/>
            <person name="Genovese M."/>
            <person name="Albar J.P."/>
            <person name="Reva O.N."/>
            <person name="Martinez-Gomariz M."/>
            <person name="Tran H."/>
            <person name="Ferrer M."/>
            <person name="Savchenko A."/>
            <person name="Yakunin A.F."/>
            <person name="Yakimov M.M."/>
            <person name="Golyshina O.V."/>
            <person name="Reinhardt R."/>
            <person name="Golyshin P.N."/>
        </authorList>
    </citation>
    <scope>NUCLEOTIDE SEQUENCE [LARGE SCALE GENOMIC DNA]</scope>
</reference>
<dbReference type="Gene3D" id="2.60.40.2030">
    <property type="match status" value="4"/>
</dbReference>
<name>R4YT00_OLEAN</name>
<dbReference type="KEGG" id="oai:OLEAN_C23720"/>
<dbReference type="HOGENOM" id="CLU_239353_0_0_6"/>
<evidence type="ECO:0000313" key="6">
    <source>
        <dbReference type="EMBL" id="CCK76548.1"/>
    </source>
</evidence>
<evidence type="ECO:0000259" key="5">
    <source>
        <dbReference type="PROSITE" id="PS50041"/>
    </source>
</evidence>
<dbReference type="Proteomes" id="UP000032749">
    <property type="component" value="Chromosome"/>
</dbReference>
<evidence type="ECO:0000313" key="7">
    <source>
        <dbReference type="Proteomes" id="UP000032749"/>
    </source>
</evidence>
<protein>
    <recommendedName>
        <fullName evidence="5">C-type lectin domain-containing protein</fullName>
    </recommendedName>
</protein>
<dbReference type="Pfam" id="PF13385">
    <property type="entry name" value="Laminin_G_3"/>
    <property type="match status" value="1"/>
</dbReference>
<dbReference type="SUPFAM" id="SSF49899">
    <property type="entry name" value="Concanavalin A-like lectins/glucanases"/>
    <property type="match status" value="1"/>
</dbReference>
<dbReference type="STRING" id="698738.OLEAN_C23720"/>
<dbReference type="InterPro" id="IPR003644">
    <property type="entry name" value="Calx_beta"/>
</dbReference>
<proteinExistence type="predicted"/>
<evidence type="ECO:0000256" key="4">
    <source>
        <dbReference type="ARBA" id="ARBA00023157"/>
    </source>
</evidence>
<dbReference type="InterPro" id="IPR018378">
    <property type="entry name" value="C-type_lectin_CS"/>
</dbReference>
<dbReference type="InterPro" id="IPR001304">
    <property type="entry name" value="C-type_lectin-like"/>
</dbReference>
<feature type="domain" description="C-type lectin" evidence="5">
    <location>
        <begin position="231"/>
        <end position="344"/>
    </location>
</feature>
<dbReference type="Gene3D" id="2.60.120.200">
    <property type="match status" value="1"/>
</dbReference>
<dbReference type="PROSITE" id="PS00615">
    <property type="entry name" value="C_TYPE_LECTIN_1"/>
    <property type="match status" value="1"/>
</dbReference>
<dbReference type="OrthoDB" id="6276600at2"/>
<evidence type="ECO:0000256" key="1">
    <source>
        <dbReference type="ARBA" id="ARBA00022729"/>
    </source>
</evidence>
<dbReference type="SUPFAM" id="SSF56436">
    <property type="entry name" value="C-type lectin-like"/>
    <property type="match status" value="2"/>
</dbReference>
<keyword evidence="7" id="KW-1185">Reference proteome</keyword>
<sequence>MQILLAKKHMLLSFTLGAITIFFTSLAFSYDPGLTYKLSRDDLGTTGVNESEQGCVYRESDASTGAWTVDDCDYVGAHYACYNGSEWQVAQALGTTTKPGEPLDGNAASKTKSVNSWDPIKADSLCKNNFGPAYFFSVPVNDGEDTNLGRAIAGITAAKKRTWVYYYSNINNFSLSENYWLGNRTEYTNWFGGNLGNTSDSGGVADCTLIHRDTGLWQDVSCSEKHSFACYDTGAWFITEEQDEWRSGFAVCDEQQGLQALYAVPRDSIENDGIKAATLPVGGTGISADYNKVWLNRTDLAFEEFFISNQTRQAWWGEGQPTNRNNADCALINSSGQWIAESCNGYVAYHACYLGNNSSGDAQWELTDKKAESALGFGYCKKLADSAEYRPPNSAVSNSALSAMVDALPDNKFVWINYSDQVSEGFWTASSQFQDFVTSNNVVEGDAEDCGYFNLNTDSKKNWVAGQCYAGGASLQQGFACTNGYEWKVATNALVGAASLTSDLWKDGFAACEDAFGKDYQFAAPHDADQNSRLSLALRLSGNTQAWMNLNDAKTEGEWVSNGPIVNLSPVIELSLGREFPEKQSFDLSVTAIDPETGNNIGLIYQWTIIDQRVGANNTGTDTVITPILIDANTPTVTIPEVDLVNDDYYLDIQLQVTDADVDSPATTTTILTIKIISPLRAAYDFNQYTNPSLDASGNGHSLILNTSQVEITPRKNDSNDYFAKLGDADSFSIDGSNTGLQVGTTQDQYTLIYRFRLDSLPVSDWAGFIQKGNAGNRQPGLFFNKSTKKIQFNNTTSDVSTGPHEQELSLETVRVGQWMTIAYVKNGSNTKLYIDKAEIDTSYPDPSPLNVIPDSAKVLLGASTGYASGDWVFGNVPDASEGIIGGFDDIRIYDRALTAVELSKVFPDQPRGEFQFANEQEIGDENEIENDVNELLIPVSRLLGDDGIVSVAFKIQSDSATLDVDFRLKDDPKPLGDPDRGQGILTWSVHDREDKNIIVELIGDSLREGTETFTIELEGLGSTEPGLGNNSLIDVNIVDKTPNPYGAIAIAPSTASDNIAVNEGGSGVITVERVGTDSLGAFDVVYEIQAVTAINPDDFSITQSGFPISGTPNGNVLGQGRLSFTDNSSGTPEARQTKTIDFTTILDNVFETDEIFAVNLIKVTDPGSATLSVPSTSAILGTNKSYFQTINDITPGRISFKQVSYSADEVDQGNVVLVTLERLDGNDGEMCVTLGLTGDAGLSDDYSISYLNSSASGQSDIYWEDQDAAEKSVQITIADDQRYDPNETIVLTWVNKANCNGISTTTPDVAEAGDHGSTTITITDHTTPIKLKFTEANYTVSELIPTKTITIQATQSRLLSDDAEADFDNSINNNTFEVFLKRSFVSAAEGVHYGDLTPQQVISFGPGETEKTITVPIVDNCDGSASLSFGIGLVNNDASLSNTLPVGLIDASSATSALTITNGSSPIGFTGLTKDYTGIPSRINPTWKNDGRFYVTGQVNAADLNPELTEMRMKAGVTHNCFNDLVFDWSLSVSASGPQLPSGNGLSSTFSVLPTVAATSTDKTLLEKFQLPFVIKDTNLIASLTITDPETGVIYDKNSGGLFSQLEHPFTVSQNFRTIENNNEGGNNCVDWEGVDARVKNKTCNTIDRQNGIAYNPTTEQLVFGEESNGLSCISHTGGDAWLFAKYCGSDIALGQRWSVTGDKVNSLDRPGIFFIESAITSGYEPYASDSGRTAGARRWTWLNLSGTYLP</sequence>
<dbReference type="EMBL" id="FO203512">
    <property type="protein sequence ID" value="CCK76548.1"/>
    <property type="molecule type" value="Genomic_DNA"/>
</dbReference>
<evidence type="ECO:0000256" key="2">
    <source>
        <dbReference type="ARBA" id="ARBA00022737"/>
    </source>
</evidence>
<accession>R4YT00</accession>
<keyword evidence="1" id="KW-0732">Signal</keyword>